<dbReference type="RefSeq" id="WP_183807874.1">
    <property type="nucleotide sequence ID" value="NZ_JACIEE010000012.1"/>
</dbReference>
<feature type="chain" id="PRO_5031480534" description="Exopolysaccharide production protein YjbE" evidence="2">
    <location>
        <begin position="24"/>
        <end position="118"/>
    </location>
</feature>
<evidence type="ECO:0000313" key="3">
    <source>
        <dbReference type="EMBL" id="MBB3979657.1"/>
    </source>
</evidence>
<name>A0A7W6DBL3_9HYPH</name>
<dbReference type="Proteomes" id="UP000574761">
    <property type="component" value="Unassembled WGS sequence"/>
</dbReference>
<proteinExistence type="predicted"/>
<dbReference type="EMBL" id="JACIEE010000012">
    <property type="protein sequence ID" value="MBB3979657.1"/>
    <property type="molecule type" value="Genomic_DNA"/>
</dbReference>
<evidence type="ECO:0000256" key="1">
    <source>
        <dbReference type="SAM" id="MobiDB-lite"/>
    </source>
</evidence>
<dbReference type="AlphaFoldDB" id="A0A7W6DBL3"/>
<keyword evidence="4" id="KW-1185">Reference proteome</keyword>
<protein>
    <recommendedName>
        <fullName evidence="5">Exopolysaccharide production protein YjbE</fullName>
    </recommendedName>
</protein>
<gene>
    <name evidence="3" type="ORF">GGQ64_004901</name>
</gene>
<evidence type="ECO:0000256" key="2">
    <source>
        <dbReference type="SAM" id="SignalP"/>
    </source>
</evidence>
<feature type="region of interest" description="Disordered" evidence="1">
    <location>
        <begin position="34"/>
        <end position="118"/>
    </location>
</feature>
<feature type="compositionally biased region" description="Basic and acidic residues" evidence="1">
    <location>
        <begin position="104"/>
        <end position="118"/>
    </location>
</feature>
<comment type="caution">
    <text evidence="3">The sequence shown here is derived from an EMBL/GenBank/DDBJ whole genome shotgun (WGS) entry which is preliminary data.</text>
</comment>
<feature type="signal peptide" evidence="2">
    <location>
        <begin position="1"/>
        <end position="23"/>
    </location>
</feature>
<feature type="compositionally biased region" description="Low complexity" evidence="1">
    <location>
        <begin position="58"/>
        <end position="68"/>
    </location>
</feature>
<sequence>MKRVVSIAAAIALAASSYSPSLADCVETTGSVNKEAHSGIAKDGTQAPLEGASGSQVETETATGTTTTSADALPKTAQKDGKAMPMGESSDLATSGQDVIAQQKGEETAAAKSTEKCD</sequence>
<organism evidence="3 4">
    <name type="scientific">Mycoplana azooxidifex</name>
    <dbReference type="NCBI Taxonomy" id="1636188"/>
    <lineage>
        <taxon>Bacteria</taxon>
        <taxon>Pseudomonadati</taxon>
        <taxon>Pseudomonadota</taxon>
        <taxon>Alphaproteobacteria</taxon>
        <taxon>Hyphomicrobiales</taxon>
        <taxon>Rhizobiaceae</taxon>
        <taxon>Mycoplana</taxon>
    </lineage>
</organism>
<evidence type="ECO:0008006" key="5">
    <source>
        <dbReference type="Google" id="ProtNLM"/>
    </source>
</evidence>
<keyword evidence="2" id="KW-0732">Signal</keyword>
<evidence type="ECO:0000313" key="4">
    <source>
        <dbReference type="Proteomes" id="UP000574761"/>
    </source>
</evidence>
<accession>A0A7W6DBL3</accession>
<reference evidence="3 4" key="1">
    <citation type="submission" date="2020-08" db="EMBL/GenBank/DDBJ databases">
        <title>Genomic Encyclopedia of Type Strains, Phase IV (KMG-IV): sequencing the most valuable type-strain genomes for metagenomic binning, comparative biology and taxonomic classification.</title>
        <authorList>
            <person name="Goeker M."/>
        </authorList>
    </citation>
    <scope>NUCLEOTIDE SEQUENCE [LARGE SCALE GENOMIC DNA]</scope>
    <source>
        <strain evidence="3 4">DSM 100211</strain>
    </source>
</reference>